<accession>A0ACA9N0E7</accession>
<proteinExistence type="predicted"/>
<keyword evidence="2" id="KW-1185">Reference proteome</keyword>
<dbReference type="EMBL" id="CAJVQC010010802">
    <property type="protein sequence ID" value="CAG8620733.1"/>
    <property type="molecule type" value="Genomic_DNA"/>
</dbReference>
<protein>
    <submittedName>
        <fullName evidence="1">20504_t:CDS:1</fullName>
    </submittedName>
</protein>
<organism evidence="1 2">
    <name type="scientific">Racocetra persica</name>
    <dbReference type="NCBI Taxonomy" id="160502"/>
    <lineage>
        <taxon>Eukaryota</taxon>
        <taxon>Fungi</taxon>
        <taxon>Fungi incertae sedis</taxon>
        <taxon>Mucoromycota</taxon>
        <taxon>Glomeromycotina</taxon>
        <taxon>Glomeromycetes</taxon>
        <taxon>Diversisporales</taxon>
        <taxon>Gigasporaceae</taxon>
        <taxon>Racocetra</taxon>
    </lineage>
</organism>
<sequence length="97" mass="11415">MNYSVSWSYLFEHYNEEIKNDSVDLLNSLVDNIEDEPIDKEGPNIFINKYSDLGSCEIDKNYDWIDDIRQWHPDLDLANVTTFLQQVHNESALNFEA</sequence>
<evidence type="ECO:0000313" key="2">
    <source>
        <dbReference type="Proteomes" id="UP000789920"/>
    </source>
</evidence>
<comment type="caution">
    <text evidence="1">The sequence shown here is derived from an EMBL/GenBank/DDBJ whole genome shotgun (WGS) entry which is preliminary data.</text>
</comment>
<evidence type="ECO:0000313" key="1">
    <source>
        <dbReference type="EMBL" id="CAG8620733.1"/>
    </source>
</evidence>
<name>A0ACA9N0E7_9GLOM</name>
<dbReference type="Proteomes" id="UP000789920">
    <property type="component" value="Unassembled WGS sequence"/>
</dbReference>
<gene>
    <name evidence="1" type="ORF">RPERSI_LOCUS6705</name>
</gene>
<reference evidence="1" key="1">
    <citation type="submission" date="2021-06" db="EMBL/GenBank/DDBJ databases">
        <authorList>
            <person name="Kallberg Y."/>
            <person name="Tangrot J."/>
            <person name="Rosling A."/>
        </authorList>
    </citation>
    <scope>NUCLEOTIDE SEQUENCE</scope>
    <source>
        <strain evidence="1">MA461A</strain>
    </source>
</reference>